<dbReference type="InterPro" id="IPR003598">
    <property type="entry name" value="Ig_sub2"/>
</dbReference>
<dbReference type="GO" id="GO:0006979">
    <property type="term" value="P:response to oxidative stress"/>
    <property type="evidence" value="ECO:0007669"/>
    <property type="project" value="InterPro"/>
</dbReference>
<keyword evidence="19" id="KW-0393">Immunoglobulin domain</keyword>
<dbReference type="SUPFAM" id="SSF52058">
    <property type="entry name" value="L domain-like"/>
    <property type="match status" value="1"/>
</dbReference>
<evidence type="ECO:0000256" key="25">
    <source>
        <dbReference type="SAM" id="SignalP"/>
    </source>
</evidence>
<evidence type="ECO:0000256" key="2">
    <source>
        <dbReference type="ARBA" id="ARBA00004167"/>
    </source>
</evidence>
<keyword evidence="17" id="KW-1015">Disulfide bond</keyword>
<dbReference type="EMBL" id="GANB01000002">
    <property type="protein sequence ID" value="JAB84483.1"/>
    <property type="molecule type" value="mRNA"/>
</dbReference>
<keyword evidence="12" id="KW-0677">Repeat</keyword>
<evidence type="ECO:0000259" key="26">
    <source>
        <dbReference type="PROSITE" id="PS50835"/>
    </source>
</evidence>
<feature type="region of interest" description="Disordered" evidence="24">
    <location>
        <begin position="1309"/>
        <end position="1353"/>
    </location>
</feature>
<evidence type="ECO:0000256" key="17">
    <source>
        <dbReference type="ARBA" id="ARBA00023157"/>
    </source>
</evidence>
<evidence type="ECO:0000256" key="24">
    <source>
        <dbReference type="SAM" id="MobiDB-lite"/>
    </source>
</evidence>
<dbReference type="PROSITE" id="PS50835">
    <property type="entry name" value="IG_LIKE"/>
    <property type="match status" value="4"/>
</dbReference>
<dbReference type="InterPro" id="IPR037120">
    <property type="entry name" value="Haem_peroxidase_sf_animal"/>
</dbReference>
<dbReference type="SMART" id="SM00409">
    <property type="entry name" value="IG"/>
    <property type="match status" value="4"/>
</dbReference>
<evidence type="ECO:0000256" key="8">
    <source>
        <dbReference type="ARBA" id="ARBA00022617"/>
    </source>
</evidence>
<feature type="domain" description="Ig-like" evidence="26">
    <location>
        <begin position="327"/>
        <end position="412"/>
    </location>
</feature>
<evidence type="ECO:0000256" key="9">
    <source>
        <dbReference type="ARBA" id="ARBA00022692"/>
    </source>
</evidence>
<keyword evidence="14" id="KW-0560">Oxidoreductase</keyword>
<feature type="binding site" description="axial binding residue" evidence="22">
    <location>
        <position position="1050"/>
    </location>
    <ligand>
        <name>heme b</name>
        <dbReference type="ChEBI" id="CHEBI:60344"/>
    </ligand>
    <ligandPart>
        <name>Fe</name>
        <dbReference type="ChEBI" id="CHEBI:18248"/>
    </ligandPart>
</feature>
<evidence type="ECO:0000256" key="20">
    <source>
        <dbReference type="ARBA" id="ARBA00061342"/>
    </source>
</evidence>
<dbReference type="InterPro" id="IPR001611">
    <property type="entry name" value="Leu-rich_rpt"/>
</dbReference>
<dbReference type="SMART" id="SM00365">
    <property type="entry name" value="LRR_SD22"/>
    <property type="match status" value="2"/>
</dbReference>
<keyword evidence="7" id="KW-0433">Leucine-rich repeat</keyword>
<dbReference type="CDD" id="cd09826">
    <property type="entry name" value="peroxidasin_like"/>
    <property type="match status" value="1"/>
</dbReference>
<dbReference type="Gene3D" id="3.80.10.10">
    <property type="entry name" value="Ribonuclease Inhibitor"/>
    <property type="match status" value="1"/>
</dbReference>
<feature type="chain" id="PRO_5004777081" description="Cell adhesion molecule-related/down-regulated by oncogenes" evidence="25">
    <location>
        <begin position="23"/>
        <end position="1436"/>
    </location>
</feature>
<dbReference type="InterPro" id="IPR013106">
    <property type="entry name" value="Ig_V-set"/>
</dbReference>
<evidence type="ECO:0000256" key="7">
    <source>
        <dbReference type="ARBA" id="ARBA00022614"/>
    </source>
</evidence>
<dbReference type="InterPro" id="IPR007110">
    <property type="entry name" value="Ig-like_dom"/>
</dbReference>
<feature type="domain" description="Ig-like" evidence="26">
    <location>
        <begin position="233"/>
        <end position="322"/>
    </location>
</feature>
<dbReference type="SMART" id="SM00408">
    <property type="entry name" value="IGc2"/>
    <property type="match status" value="4"/>
</dbReference>
<evidence type="ECO:0000256" key="15">
    <source>
        <dbReference type="ARBA" id="ARBA00023004"/>
    </source>
</evidence>
<accession>V9GWB1</accession>
<keyword evidence="11 25" id="KW-0732">Signal</keyword>
<dbReference type="InterPro" id="IPR032675">
    <property type="entry name" value="LRR_dom_sf"/>
</dbReference>
<dbReference type="InterPro" id="IPR010255">
    <property type="entry name" value="Haem_peroxidase_sf"/>
</dbReference>
<feature type="signal peptide" evidence="25">
    <location>
        <begin position="1"/>
        <end position="22"/>
    </location>
</feature>
<keyword evidence="18" id="KW-0325">Glycoprotein</keyword>
<dbReference type="InterPro" id="IPR003591">
    <property type="entry name" value="Leu-rich_rpt_typical-subtyp"/>
</dbReference>
<keyword evidence="6" id="KW-0964">Secreted</keyword>
<keyword evidence="9" id="KW-0812">Transmembrane</keyword>
<dbReference type="GO" id="GO:0005886">
    <property type="term" value="C:plasma membrane"/>
    <property type="evidence" value="ECO:0007669"/>
    <property type="project" value="UniProtKB-SubCell"/>
</dbReference>
<evidence type="ECO:0000256" key="3">
    <source>
        <dbReference type="ARBA" id="ARBA00004236"/>
    </source>
</evidence>
<reference evidence="27" key="1">
    <citation type="journal article" date="2014" name="Proc. Natl. Acad. Sci. U.S.A.">
        <title>A unique covalent bond in basement membrane is a primordial innovation for tissue evolution.</title>
        <authorList>
            <consortium name="Aspirnauts"/>
            <person name="Fidler A.L."/>
            <person name="Vanacore R.M."/>
            <person name="Chetyrkin S.V."/>
            <person name="Pedchenko V.K."/>
            <person name="Bhave G."/>
            <person name="Yin V.P."/>
            <person name="Stothers C.L."/>
            <person name="Rose K.L."/>
            <person name="McDonald W.H."/>
            <person name="Clark T.A."/>
            <person name="Borza D.B."/>
            <person name="Steele R.E."/>
            <person name="Ivy M.T."/>
            <person name="Hudson J.K."/>
            <person name="Hudson B.G."/>
        </authorList>
    </citation>
    <scope>NUCLEOTIDE SEQUENCE</scope>
</reference>
<dbReference type="PRINTS" id="PR00457">
    <property type="entry name" value="ANPEROXIDASE"/>
</dbReference>
<evidence type="ECO:0000256" key="23">
    <source>
        <dbReference type="SAM" id="Coils"/>
    </source>
</evidence>
<evidence type="ECO:0000256" key="13">
    <source>
        <dbReference type="ARBA" id="ARBA00022989"/>
    </source>
</evidence>
<dbReference type="PROSITE" id="PS51450">
    <property type="entry name" value="LRR"/>
    <property type="match status" value="2"/>
</dbReference>
<feature type="compositionally biased region" description="Basic and acidic residues" evidence="24">
    <location>
        <begin position="1339"/>
        <end position="1353"/>
    </location>
</feature>
<comment type="cofactor">
    <cofactor evidence="1">
        <name>heme b</name>
        <dbReference type="ChEBI" id="CHEBI:60344"/>
    </cofactor>
</comment>
<dbReference type="GO" id="GO:0004601">
    <property type="term" value="F:peroxidase activity"/>
    <property type="evidence" value="ECO:0007669"/>
    <property type="project" value="InterPro"/>
</dbReference>
<sequence length="1436" mass="162563">MSKTCLLAYLFFLATCAVKCQGNSCPGSCTCLPNTLKCINVGLTQMPTSGFDENTTVLDLRYNAIEEIRKVDFAKFKNLKNLFLGNNNIRSIEDDTFSHLRELKHLYMFSNNIQQVGENTFRGLTNLHQLYLQNNQLKEISPRVFKDLISLRRLYLHGNVLKSFSKETLRPMRSLKRLRMGFNRFPCTCSFIYMVKEITLQGKIDLDASCFQGSYERNPAASIRFADLGCYRPKFITKPYKQQGVQGKSVEMTCKAEGYPLPTVSWLKDGVQVEIDSTTTEVKDDGTLVLNSLTKDSAGYYQCVIKNDIGKESAGASLVVISGKGIPSFIERPSNVDVIVGSIARFNCRGNGYPKPQILWIKNGQLIQNSDRFRILPTGDLEIRNVQIDDTGYYTCRVENIVGSVIHDASLFVKAPPNFIRQPEDMELLDGGTASFECRASGYPQPAIAWQKDGKRLPTDERHVVLPSGTLRILYVSKANEGDYECQAINVIGVISATASLTIKSRVKPSITVKPADVTIQSGNTILLQCRGTGAPEPIISWVRNGVQLTTGNRFKVNSKEGTIRIKDIGNIDAGRWECMARNSFGVASESFSVTVVGSKSYEGDQFVLQALEKAKNEVDRAFESTKQKLRNFSPSSPSDLLALFRFPSPEAVKIARSAEIFEIAIELIQKSVDSGILDKNMKQRYNFNALVSPEHIRLLANLSGCTAHHRLVNCSDLCFHKQYRTYDGSCNNLQHPMWGASLTPFTRLLVPNYDNGFNTPIGWNRTGLPSARKISMNVISSGHVTSDEDLTHMVMQWGQFMDHDMDFTVTSPSTARFNDGKSCSDSCENEQPCFPIKVPEDDPRIKRYKCMEFTRSSAVCGSGSTSVFFDSITPRQQINQITSFIDASNVYGSTKKEAEELRTYDDESGFLKRGIHYRNGKFLLPFNQDSPIDCQVNKSESRMPCFLAGDHRANEHLGLLSMHTLWMRQHNRLAAELKRINPHWNGDKTYQEARKIVGAQMQHISYTEWLPKILGKHGMETLGEYKGYDPTVEPSIINVFATAAFRFGHTLIQPILARLNENFTEIKEGSLPLHKAFFSPYRLVEEGGVDPIQRGLFGWPVKDRRVTDQLFTTELTERLFAMAHAVALDLGALNIQRGRDHGLPNYNSWRQFCNLSVAKNFDDLQNEIKNNDIRDRIKKVYKSVNLVDLYVGANAEDSLPGSRLGPTFMCLILLQMKRTRDGDRFWYENPSTFKPEQFVQIKQTTLAHVICENSDNIRHVQRDVFLRAKRLSDYIPCSKHKVLDLRFWKECCPGSDCGSNDKSITLSNTIRNSRSTRKTSAKGSRRSRRSLDNTFNSTKEDIGKDQPKEDENIKQSMKIKTQIDSLQREIQRIEDFLKELKSEVKNLIRKIEPRRKSKKQKKGCVSWSIVHDHEESWYGEKNKKCICQNGKVTCI</sequence>
<dbReference type="InterPro" id="IPR013098">
    <property type="entry name" value="Ig_I-set"/>
</dbReference>
<dbReference type="Pfam" id="PF03098">
    <property type="entry name" value="An_peroxidase"/>
    <property type="match status" value="1"/>
</dbReference>
<proteinExistence type="evidence at transcript level"/>
<dbReference type="Pfam" id="PF07679">
    <property type="entry name" value="I-set"/>
    <property type="match status" value="4"/>
</dbReference>
<dbReference type="PANTHER" id="PTHR11475">
    <property type="entry name" value="OXIDASE/PEROXIDASE"/>
    <property type="match status" value="1"/>
</dbReference>
<evidence type="ECO:0000256" key="22">
    <source>
        <dbReference type="PIRSR" id="PIRSR619791-2"/>
    </source>
</evidence>
<dbReference type="FunFam" id="2.60.40.10:FF:000008">
    <property type="entry name" value="roundabout homolog 2 isoform X2"/>
    <property type="match status" value="1"/>
</dbReference>
<feature type="compositionally biased region" description="Basic residues" evidence="24">
    <location>
        <begin position="1315"/>
        <end position="1329"/>
    </location>
</feature>
<protein>
    <recommendedName>
        <fullName evidence="21">Cell adhesion molecule-related/down-regulated by oncogenes</fullName>
    </recommendedName>
</protein>
<keyword evidence="15 22" id="KW-0408">Iron</keyword>
<dbReference type="SUPFAM" id="SSF48726">
    <property type="entry name" value="Immunoglobulin"/>
    <property type="match status" value="4"/>
</dbReference>
<evidence type="ECO:0000256" key="16">
    <source>
        <dbReference type="ARBA" id="ARBA00023136"/>
    </source>
</evidence>
<feature type="coiled-coil region" evidence="23">
    <location>
        <begin position="1364"/>
        <end position="1391"/>
    </location>
</feature>
<feature type="domain" description="Ig-like" evidence="26">
    <location>
        <begin position="417"/>
        <end position="502"/>
    </location>
</feature>
<comment type="similarity">
    <text evidence="20">Belongs to the peroxidase family. XPO subfamily.</text>
</comment>
<dbReference type="InterPro" id="IPR034824">
    <property type="entry name" value="Peroxidasin_peroxidase"/>
</dbReference>
<evidence type="ECO:0000256" key="1">
    <source>
        <dbReference type="ARBA" id="ARBA00001970"/>
    </source>
</evidence>
<dbReference type="FunFam" id="1.10.640.10:FF:000001">
    <property type="entry name" value="Peroxidasin homolog"/>
    <property type="match status" value="1"/>
</dbReference>
<dbReference type="GO" id="GO:0046872">
    <property type="term" value="F:metal ion binding"/>
    <property type="evidence" value="ECO:0007669"/>
    <property type="project" value="UniProtKB-KW"/>
</dbReference>
<keyword evidence="8 22" id="KW-0349">Heme</keyword>
<evidence type="ECO:0000256" key="5">
    <source>
        <dbReference type="ARBA" id="ARBA00022475"/>
    </source>
</evidence>
<keyword evidence="10 22" id="KW-0479">Metal-binding</keyword>
<evidence type="ECO:0000256" key="4">
    <source>
        <dbReference type="ARBA" id="ARBA00004613"/>
    </source>
</evidence>
<organism evidence="27">
    <name type="scientific">Ectopleura larynx</name>
    <dbReference type="NCBI Taxonomy" id="264052"/>
    <lineage>
        <taxon>Eukaryota</taxon>
        <taxon>Metazoa</taxon>
        <taxon>Cnidaria</taxon>
        <taxon>Hydrozoa</taxon>
        <taxon>Hydroidolina</taxon>
        <taxon>Anthoathecata</taxon>
        <taxon>Aplanulata</taxon>
        <taxon>Tubulariidae</taxon>
        <taxon>Ectopleura</taxon>
    </lineage>
</organism>
<keyword evidence="23" id="KW-0175">Coiled coil</keyword>
<dbReference type="Gene3D" id="2.60.40.10">
    <property type="entry name" value="Immunoglobulins"/>
    <property type="match status" value="4"/>
</dbReference>
<dbReference type="GO" id="GO:0020037">
    <property type="term" value="F:heme binding"/>
    <property type="evidence" value="ECO:0007669"/>
    <property type="project" value="InterPro"/>
</dbReference>
<dbReference type="FunFam" id="2.60.40.10:FF:001223">
    <property type="entry name" value="Sidekick cell adhesion molecule 1"/>
    <property type="match status" value="1"/>
</dbReference>
<dbReference type="SMART" id="SM00406">
    <property type="entry name" value="IGv"/>
    <property type="match status" value="1"/>
</dbReference>
<dbReference type="PANTHER" id="PTHR11475:SF58">
    <property type="entry name" value="PEROXIDASIN"/>
    <property type="match status" value="1"/>
</dbReference>
<feature type="domain" description="Ig-like" evidence="26">
    <location>
        <begin position="509"/>
        <end position="595"/>
    </location>
</feature>
<evidence type="ECO:0000256" key="6">
    <source>
        <dbReference type="ARBA" id="ARBA00022525"/>
    </source>
</evidence>
<evidence type="ECO:0000313" key="27">
    <source>
        <dbReference type="EMBL" id="JAB84483.1"/>
    </source>
</evidence>
<dbReference type="InterPro" id="IPR036179">
    <property type="entry name" value="Ig-like_dom_sf"/>
</dbReference>
<evidence type="ECO:0000256" key="19">
    <source>
        <dbReference type="ARBA" id="ARBA00023319"/>
    </source>
</evidence>
<dbReference type="GO" id="GO:0005576">
    <property type="term" value="C:extracellular region"/>
    <property type="evidence" value="ECO:0007669"/>
    <property type="project" value="UniProtKB-SubCell"/>
</dbReference>
<evidence type="ECO:0000256" key="18">
    <source>
        <dbReference type="ARBA" id="ARBA00023180"/>
    </source>
</evidence>
<evidence type="ECO:0000256" key="12">
    <source>
        <dbReference type="ARBA" id="ARBA00022737"/>
    </source>
</evidence>
<dbReference type="FunFam" id="2.60.40.10:FF:000273">
    <property type="entry name" value="contactin-3 isoform X1"/>
    <property type="match status" value="1"/>
</dbReference>
<keyword evidence="16" id="KW-0472">Membrane</keyword>
<evidence type="ECO:0000256" key="10">
    <source>
        <dbReference type="ARBA" id="ARBA00022723"/>
    </source>
</evidence>
<dbReference type="SMART" id="SM00369">
    <property type="entry name" value="LRR_TYP"/>
    <property type="match status" value="4"/>
</dbReference>
<keyword evidence="5" id="KW-1003">Cell membrane</keyword>
<evidence type="ECO:0000256" key="11">
    <source>
        <dbReference type="ARBA" id="ARBA00022729"/>
    </source>
</evidence>
<keyword evidence="13" id="KW-1133">Transmembrane helix</keyword>
<dbReference type="SUPFAM" id="SSF48113">
    <property type="entry name" value="Heme-dependent peroxidases"/>
    <property type="match status" value="1"/>
</dbReference>
<dbReference type="InterPro" id="IPR003599">
    <property type="entry name" value="Ig_sub"/>
</dbReference>
<dbReference type="Gene3D" id="1.10.640.10">
    <property type="entry name" value="Haem peroxidase domain superfamily, animal type"/>
    <property type="match status" value="1"/>
</dbReference>
<dbReference type="PROSITE" id="PS50292">
    <property type="entry name" value="PEROXIDASE_3"/>
    <property type="match status" value="1"/>
</dbReference>
<dbReference type="GO" id="GO:0007399">
    <property type="term" value="P:nervous system development"/>
    <property type="evidence" value="ECO:0007669"/>
    <property type="project" value="UniProtKB-ARBA"/>
</dbReference>
<dbReference type="FunFam" id="2.60.40.10:FF:000032">
    <property type="entry name" value="palladin isoform X1"/>
    <property type="match status" value="1"/>
</dbReference>
<dbReference type="InterPro" id="IPR013783">
    <property type="entry name" value="Ig-like_fold"/>
</dbReference>
<dbReference type="InterPro" id="IPR019791">
    <property type="entry name" value="Haem_peroxidase_animal"/>
</dbReference>
<name>V9GWB1_9CNID</name>
<evidence type="ECO:0000256" key="14">
    <source>
        <dbReference type="ARBA" id="ARBA00023002"/>
    </source>
</evidence>
<comment type="subcellular location">
    <subcellularLocation>
        <location evidence="3">Cell membrane</location>
    </subcellularLocation>
    <subcellularLocation>
        <location evidence="2">Membrane</location>
        <topology evidence="2">Single-pass membrane protein</topology>
    </subcellularLocation>
    <subcellularLocation>
        <location evidence="4">Secreted</location>
    </subcellularLocation>
</comment>
<evidence type="ECO:0000256" key="21">
    <source>
        <dbReference type="ARBA" id="ARBA00069893"/>
    </source>
</evidence>
<dbReference type="Pfam" id="PF13855">
    <property type="entry name" value="LRR_8"/>
    <property type="match status" value="1"/>
</dbReference>